<gene>
    <name evidence="1" type="ORF">B5E91_07530</name>
</gene>
<organism evidence="1 2">
    <name type="scientific">Thomasclavelia spiroformis</name>
    <dbReference type="NCBI Taxonomy" id="29348"/>
    <lineage>
        <taxon>Bacteria</taxon>
        <taxon>Bacillati</taxon>
        <taxon>Bacillota</taxon>
        <taxon>Erysipelotrichia</taxon>
        <taxon>Erysipelotrichales</taxon>
        <taxon>Coprobacillaceae</taxon>
        <taxon>Thomasclavelia</taxon>
    </lineage>
</organism>
<evidence type="ECO:0000313" key="2">
    <source>
        <dbReference type="Proteomes" id="UP000196258"/>
    </source>
</evidence>
<dbReference type="AlphaFoldDB" id="A0A1Y4QIT1"/>
<sequence>MHINNFSLLLKQYINESQYNVVTLSKLTNISRSSIQKFMSGIQIPKNYETIEKLIQFLPLSIIQKDELKKAYMIEQVGYLNYQKMTVLKEFIQSFNTYPSSSFNYNLSYKFNKINKFARNPEELKLMLHFIIEDALNHSKQIKILMNADNPLFEIIYQYAKNYPDLVIKQIVNFKNLGNDVTSSNLEQLEKLLPLLLLKNKTSIKYIYGKENNPNHYSIFPYSIASDNYIILINSDYTLGMLINENQKYLINEFNKKNKLAKKLIYKSKNKTNYINTFLNTLTNQKNTNFQIFSHISLIYTYLKILNQNQSSYKNKLNEFLQNNHLTLYLTSDQNTDKKSFTHILTNDHFNIHIINKNKINFPDDLLILNTQTSLILIFKNINITIYENTICQDFQLLDKLFISE</sequence>
<evidence type="ECO:0000313" key="1">
    <source>
        <dbReference type="EMBL" id="OUQ05164.1"/>
    </source>
</evidence>
<protein>
    <submittedName>
        <fullName evidence="1">Uncharacterized protein</fullName>
    </submittedName>
</protein>
<reference evidence="2" key="1">
    <citation type="submission" date="2017-04" db="EMBL/GenBank/DDBJ databases">
        <title>Function of individual gut microbiota members based on whole genome sequencing of pure cultures obtained from chicken caecum.</title>
        <authorList>
            <person name="Medvecky M."/>
            <person name="Cejkova D."/>
            <person name="Polansky O."/>
            <person name="Karasova D."/>
            <person name="Kubasova T."/>
            <person name="Cizek A."/>
            <person name="Rychlik I."/>
        </authorList>
    </citation>
    <scope>NUCLEOTIDE SEQUENCE [LARGE SCALE GENOMIC DNA]</scope>
    <source>
        <strain evidence="2">An149</strain>
    </source>
</reference>
<dbReference type="EMBL" id="NFLB01000007">
    <property type="protein sequence ID" value="OUQ05164.1"/>
    <property type="molecule type" value="Genomic_DNA"/>
</dbReference>
<proteinExistence type="predicted"/>
<accession>A0A1Y4QIT1</accession>
<name>A0A1Y4QIT1_9FIRM</name>
<dbReference type="InterPro" id="IPR001387">
    <property type="entry name" value="Cro/C1-type_HTH"/>
</dbReference>
<comment type="caution">
    <text evidence="1">The sequence shown here is derived from an EMBL/GenBank/DDBJ whole genome shotgun (WGS) entry which is preliminary data.</text>
</comment>
<dbReference type="CDD" id="cd00093">
    <property type="entry name" value="HTH_XRE"/>
    <property type="match status" value="1"/>
</dbReference>
<dbReference type="Proteomes" id="UP000196258">
    <property type="component" value="Unassembled WGS sequence"/>
</dbReference>
<dbReference type="RefSeq" id="WP_087256528.1">
    <property type="nucleotide sequence ID" value="NZ_NFLB01000007.1"/>
</dbReference>